<gene>
    <name evidence="10" type="ORF">niasHT_035367</name>
</gene>
<dbReference type="AlphaFoldDB" id="A0ABD2I6M0"/>
<feature type="region of interest" description="Disordered" evidence="8">
    <location>
        <begin position="569"/>
        <end position="603"/>
    </location>
</feature>
<keyword evidence="11" id="KW-1185">Reference proteome</keyword>
<comment type="similarity">
    <text evidence="2">Belongs to the RRM half pint family.</text>
</comment>
<feature type="compositionally biased region" description="Polar residues" evidence="8">
    <location>
        <begin position="350"/>
        <end position="361"/>
    </location>
</feature>
<evidence type="ECO:0000256" key="4">
    <source>
        <dbReference type="ARBA" id="ARBA00022884"/>
    </source>
</evidence>
<evidence type="ECO:0000256" key="2">
    <source>
        <dbReference type="ARBA" id="ARBA00005987"/>
    </source>
</evidence>
<name>A0ABD2I6M0_9BILA</name>
<dbReference type="InterPro" id="IPR000504">
    <property type="entry name" value="RRM_dom"/>
</dbReference>
<evidence type="ECO:0000256" key="8">
    <source>
        <dbReference type="SAM" id="MobiDB-lite"/>
    </source>
</evidence>
<dbReference type="InterPro" id="IPR012677">
    <property type="entry name" value="Nucleotide-bd_a/b_plait_sf"/>
</dbReference>
<keyword evidence="5" id="KW-0508">mRNA splicing</keyword>
<dbReference type="EMBL" id="JBICBT010001324">
    <property type="protein sequence ID" value="KAL3073091.1"/>
    <property type="molecule type" value="Genomic_DNA"/>
</dbReference>
<keyword evidence="3" id="KW-0507">mRNA processing</keyword>
<protein>
    <recommendedName>
        <fullName evidence="9">RRM domain-containing protein</fullName>
    </recommendedName>
</protein>
<dbReference type="GO" id="GO:0003723">
    <property type="term" value="F:RNA binding"/>
    <property type="evidence" value="ECO:0007669"/>
    <property type="project" value="UniProtKB-UniRule"/>
</dbReference>
<dbReference type="SMART" id="SM00361">
    <property type="entry name" value="RRM_1"/>
    <property type="match status" value="2"/>
</dbReference>
<feature type="region of interest" description="Disordered" evidence="8">
    <location>
        <begin position="532"/>
        <end position="551"/>
    </location>
</feature>
<dbReference type="GO" id="GO:0008380">
    <property type="term" value="P:RNA splicing"/>
    <property type="evidence" value="ECO:0007669"/>
    <property type="project" value="UniProtKB-KW"/>
</dbReference>
<accession>A0ABD2I6M0</accession>
<dbReference type="PROSITE" id="PS50102">
    <property type="entry name" value="RRM"/>
    <property type="match status" value="3"/>
</dbReference>
<evidence type="ECO:0000259" key="9">
    <source>
        <dbReference type="PROSITE" id="PS50102"/>
    </source>
</evidence>
<dbReference type="Gene3D" id="3.30.70.330">
    <property type="match status" value="3"/>
</dbReference>
<proteinExistence type="inferred from homology"/>
<feature type="domain" description="RRM" evidence="9">
    <location>
        <begin position="122"/>
        <end position="195"/>
    </location>
</feature>
<feature type="region of interest" description="Disordered" evidence="8">
    <location>
        <begin position="345"/>
        <end position="401"/>
    </location>
</feature>
<feature type="region of interest" description="Disordered" evidence="8">
    <location>
        <begin position="619"/>
        <end position="658"/>
    </location>
</feature>
<dbReference type="FunFam" id="3.30.70.330:FF:000382">
    <property type="entry name" value="G-patch domain-containing protein"/>
    <property type="match status" value="1"/>
</dbReference>
<feature type="domain" description="RRM" evidence="9">
    <location>
        <begin position="733"/>
        <end position="814"/>
    </location>
</feature>
<keyword evidence="4 7" id="KW-0694">RNA-binding</keyword>
<evidence type="ECO:0000256" key="1">
    <source>
        <dbReference type="ARBA" id="ARBA00004123"/>
    </source>
</evidence>
<comment type="subcellular location">
    <subcellularLocation>
        <location evidence="1">Nucleus</location>
    </subcellularLocation>
</comment>
<dbReference type="PANTHER" id="PTHR47330">
    <property type="entry name" value="POLY(U)-BINDING-SPLICING FACTOR PUF60-B-RELATED"/>
    <property type="match status" value="1"/>
</dbReference>
<dbReference type="GO" id="GO:0006397">
    <property type="term" value="P:mRNA processing"/>
    <property type="evidence" value="ECO:0007669"/>
    <property type="project" value="UniProtKB-KW"/>
</dbReference>
<dbReference type="SUPFAM" id="SSF54928">
    <property type="entry name" value="RNA-binding domain, RBD"/>
    <property type="match status" value="3"/>
</dbReference>
<sequence length="824" mass="87563">MAVSNGISGGSAAVSNGTSDGTIAVSNGTSDGTIAVSNGTSTQSVEAEQFGKLFVGTGAIKEAQIIGIGLGKLRSSQLDDLHRAEQYAMDQSIKYVMQKQQQARLQHQQKCALYSQALSLMSRIYVGSVNFDVFEDQIREAFLVFGPIKTINMSIDPSTNHHKGFCFIEFELPEAAFIARDTMNGRMFGGRNIKVLPVGRQDTMPQAQPIIDMVMSEARQYNRVYVSSVHPDISEQDLRSVFSAFGDVTKCQLARQPSGRGHRGFGFLEFKTANSVKEAVEGMNGFDLGGQFLQVGRAVAPPDAINYLSGGSGRSDANSALPAAAAIAAAEATARITAQEILGISDKASPGSSPSRHQTPSSPTPPPLAETTQKAIADSSASASPAAPSAVDTTTVTAARPAARRRGFGGFAAGSTVPPPTIVQALPAPPPTTDPTPHTTTTALAAVSAAASNTVQQNVLPPPGIFQPLPPPSLAPSLVVPKLHQQTPTSMAQQKSGIALALPLPASAPAVDTTATVASPTTTITSMAPAEVPEKPAMASQPPKKAKKEKRNILDRIGDKAHIGTFDASKPATFAPLDPHVAPRDPNAVDSDDEQGDTLAIGGPDSWYALALRDTGTVLKKDTGGTGKGKKQGKERDPNAPKRRRTKKPKLSSGPKLNTAQKIAAANLAGVLSDQLSVQNDKNDEATLASQATDINHINIKLIQNSLQEHVQIRGNDARHLLIQKLMRTNRSSVVVLRNMVTPEGIDEYLEDEIREECSKYGRVTDVVIVQEEETHSVKIFVRFAEPLQAEEARKAIDGRFFDGRTVAAQSYDQILFDHDDFTG</sequence>
<evidence type="ECO:0000313" key="11">
    <source>
        <dbReference type="Proteomes" id="UP001620626"/>
    </source>
</evidence>
<feature type="domain" description="RRM" evidence="9">
    <location>
        <begin position="222"/>
        <end position="300"/>
    </location>
</feature>
<organism evidence="10 11">
    <name type="scientific">Heterodera trifolii</name>
    <dbReference type="NCBI Taxonomy" id="157864"/>
    <lineage>
        <taxon>Eukaryota</taxon>
        <taxon>Metazoa</taxon>
        <taxon>Ecdysozoa</taxon>
        <taxon>Nematoda</taxon>
        <taxon>Chromadorea</taxon>
        <taxon>Rhabditida</taxon>
        <taxon>Tylenchina</taxon>
        <taxon>Tylenchomorpha</taxon>
        <taxon>Tylenchoidea</taxon>
        <taxon>Heteroderidae</taxon>
        <taxon>Heteroderinae</taxon>
        <taxon>Heterodera</taxon>
    </lineage>
</organism>
<dbReference type="InterPro" id="IPR051974">
    <property type="entry name" value="PUF60_regulator"/>
</dbReference>
<evidence type="ECO:0000256" key="7">
    <source>
        <dbReference type="PROSITE-ProRule" id="PRU00176"/>
    </source>
</evidence>
<reference evidence="10 11" key="1">
    <citation type="submission" date="2024-10" db="EMBL/GenBank/DDBJ databases">
        <authorList>
            <person name="Kim D."/>
        </authorList>
    </citation>
    <scope>NUCLEOTIDE SEQUENCE [LARGE SCALE GENOMIC DNA]</scope>
    <source>
        <strain evidence="10">BH-2024</strain>
    </source>
</reference>
<dbReference type="PANTHER" id="PTHR47330:SF1">
    <property type="entry name" value="POLY(U)-BINDING-SPLICING FACTOR PUF60"/>
    <property type="match status" value="1"/>
</dbReference>
<dbReference type="InterPro" id="IPR003954">
    <property type="entry name" value="RRM_euk-type"/>
</dbReference>
<evidence type="ECO:0000256" key="3">
    <source>
        <dbReference type="ARBA" id="ARBA00022664"/>
    </source>
</evidence>
<keyword evidence="6" id="KW-0539">Nucleus</keyword>
<comment type="caution">
    <text evidence="10">The sequence shown here is derived from an EMBL/GenBank/DDBJ whole genome shotgun (WGS) entry which is preliminary data.</text>
</comment>
<feature type="compositionally biased region" description="Low complexity" evidence="8">
    <location>
        <begin position="377"/>
        <end position="401"/>
    </location>
</feature>
<evidence type="ECO:0000313" key="10">
    <source>
        <dbReference type="EMBL" id="KAL3073091.1"/>
    </source>
</evidence>
<dbReference type="GO" id="GO:0005634">
    <property type="term" value="C:nucleus"/>
    <property type="evidence" value="ECO:0007669"/>
    <property type="project" value="UniProtKB-SubCell"/>
</dbReference>
<dbReference type="Proteomes" id="UP001620626">
    <property type="component" value="Unassembled WGS sequence"/>
</dbReference>
<evidence type="ECO:0000256" key="6">
    <source>
        <dbReference type="ARBA" id="ARBA00023242"/>
    </source>
</evidence>
<dbReference type="Pfam" id="PF00076">
    <property type="entry name" value="RRM_1"/>
    <property type="match status" value="3"/>
</dbReference>
<dbReference type="SMART" id="SM00360">
    <property type="entry name" value="RRM"/>
    <property type="match status" value="3"/>
</dbReference>
<feature type="compositionally biased region" description="Basic residues" evidence="8">
    <location>
        <begin position="641"/>
        <end position="650"/>
    </location>
</feature>
<dbReference type="InterPro" id="IPR035979">
    <property type="entry name" value="RBD_domain_sf"/>
</dbReference>
<evidence type="ECO:0000256" key="5">
    <source>
        <dbReference type="ARBA" id="ARBA00023187"/>
    </source>
</evidence>